<dbReference type="HOGENOM" id="CLU_1166597_0_0_1"/>
<evidence type="ECO:0000256" key="1">
    <source>
        <dbReference type="SAM" id="SignalP"/>
    </source>
</evidence>
<keyword evidence="1" id="KW-0732">Signal</keyword>
<dbReference type="Proteomes" id="UP000014071">
    <property type="component" value="Unassembled WGS sequence"/>
</dbReference>
<dbReference type="AlphaFoldDB" id="R9NVS2"/>
<name>R9NVS2_PSEHS</name>
<accession>R9NVS2</accession>
<organism evidence="2 3">
    <name type="scientific">Pseudozyma hubeiensis (strain SY62)</name>
    <name type="common">Yeast</name>
    <dbReference type="NCBI Taxonomy" id="1305764"/>
    <lineage>
        <taxon>Eukaryota</taxon>
        <taxon>Fungi</taxon>
        <taxon>Dikarya</taxon>
        <taxon>Basidiomycota</taxon>
        <taxon>Ustilaginomycotina</taxon>
        <taxon>Ustilaginomycetes</taxon>
        <taxon>Ustilaginales</taxon>
        <taxon>Ustilaginaceae</taxon>
        <taxon>Pseudozyma</taxon>
    </lineage>
</organism>
<dbReference type="EMBL" id="DF238766">
    <property type="protein sequence ID" value="GAC92526.1"/>
    <property type="molecule type" value="Genomic_DNA"/>
</dbReference>
<dbReference type="GeneID" id="24105392"/>
<dbReference type="eggNOG" id="ENOG502TI74">
    <property type="taxonomic scope" value="Eukaryota"/>
</dbReference>
<proteinExistence type="predicted"/>
<feature type="signal peptide" evidence="1">
    <location>
        <begin position="1"/>
        <end position="24"/>
    </location>
</feature>
<protein>
    <submittedName>
        <fullName evidence="2">NAD-specific glutamate dehydrogenase</fullName>
    </submittedName>
</protein>
<evidence type="ECO:0000313" key="3">
    <source>
        <dbReference type="Proteomes" id="UP000014071"/>
    </source>
</evidence>
<keyword evidence="3" id="KW-1185">Reference proteome</keyword>
<dbReference type="RefSeq" id="XP_012186113.1">
    <property type="nucleotide sequence ID" value="XM_012330723.1"/>
</dbReference>
<reference evidence="3" key="1">
    <citation type="journal article" date="2013" name="Genome Announc.">
        <title>Draft genome sequence of the basidiomycetous yeast-like fungus Pseudozyma hubeiensis SY62, which produces an abundant amount of the biosurfactant mannosylerythritol lipids.</title>
        <authorList>
            <person name="Konishi M."/>
            <person name="Hatada Y."/>
            <person name="Horiuchi J."/>
        </authorList>
    </citation>
    <scope>NUCLEOTIDE SEQUENCE [LARGE SCALE GENOMIC DNA]</scope>
    <source>
        <strain evidence="3">SY62</strain>
    </source>
</reference>
<feature type="chain" id="PRO_5004478058" evidence="1">
    <location>
        <begin position="25"/>
        <end position="255"/>
    </location>
</feature>
<evidence type="ECO:0000313" key="2">
    <source>
        <dbReference type="EMBL" id="GAC92526.1"/>
    </source>
</evidence>
<gene>
    <name evidence="2" type="ORF">PHSY_000080</name>
</gene>
<dbReference type="OrthoDB" id="2544866at2759"/>
<sequence>MRTACMMLSSVFFIALANFAPAAAETKSNTFEKRMVPPELGANRDRVSFQQLSDGKFRGIDDHLPTESSYRPTAHDDKMFYDEKPLFTFKRQDSRLPAATLRQAVADFGGFHARVKGQGHVYTLTPRVENDELIWPYNWDEVSRSLSLMVRRSDWAEGVFGQNVVKLAHGYPVGSVRPGGGLGFPRQLEAPEWTRVHRSEPVSSEWDVPTLRGKLDDYRYLRFLDSYGSYSFGVRALPDGRIEHTLADATRRILH</sequence>